<comment type="subcellular location">
    <subcellularLocation>
        <location evidence="1">Membrane</location>
        <topology evidence="1">Single-pass membrane protein</topology>
    </subcellularLocation>
</comment>
<dbReference type="InterPro" id="IPR032675">
    <property type="entry name" value="LRR_dom_sf"/>
</dbReference>
<name>A0A9Q1GT19_9CARY</name>
<keyword evidence="2" id="KW-0597">Phosphoprotein</keyword>
<reference evidence="9" key="1">
    <citation type="submission" date="2022-04" db="EMBL/GenBank/DDBJ databases">
        <title>Carnegiea gigantea Genome sequencing and assembly v2.</title>
        <authorList>
            <person name="Copetti D."/>
            <person name="Sanderson M.J."/>
            <person name="Burquez A."/>
            <person name="Wojciechowski M.F."/>
        </authorList>
    </citation>
    <scope>NUCLEOTIDE SEQUENCE</scope>
    <source>
        <strain evidence="9">SGP5-SGP5p</strain>
        <tissue evidence="9">Aerial part</tissue>
    </source>
</reference>
<evidence type="ECO:0000256" key="7">
    <source>
        <dbReference type="ARBA" id="ARBA00022989"/>
    </source>
</evidence>
<keyword evidence="4" id="KW-0812">Transmembrane</keyword>
<keyword evidence="6" id="KW-0677">Repeat</keyword>
<comment type="caution">
    <text evidence="9">The sequence shown here is derived from an EMBL/GenBank/DDBJ whole genome shotgun (WGS) entry which is preliminary data.</text>
</comment>
<dbReference type="Gene3D" id="3.80.10.10">
    <property type="entry name" value="Ribonuclease Inhibitor"/>
    <property type="match status" value="1"/>
</dbReference>
<dbReference type="AlphaFoldDB" id="A0A9Q1GT19"/>
<evidence type="ECO:0000256" key="1">
    <source>
        <dbReference type="ARBA" id="ARBA00004167"/>
    </source>
</evidence>
<protein>
    <submittedName>
        <fullName evidence="9">Uncharacterized protein</fullName>
    </submittedName>
</protein>
<evidence type="ECO:0000313" key="9">
    <source>
        <dbReference type="EMBL" id="KAJ8425608.1"/>
    </source>
</evidence>
<gene>
    <name evidence="9" type="ORF">Cgig2_004360</name>
</gene>
<dbReference type="PANTHER" id="PTHR48065:SF72">
    <property type="entry name" value="LEUCINE-RICH REPEAT-CONTAINING N-TERMINAL PLANT-TYPE DOMAIN-CONTAINING PROTEIN"/>
    <property type="match status" value="1"/>
</dbReference>
<dbReference type="InterPro" id="IPR001611">
    <property type="entry name" value="Leu-rich_rpt"/>
</dbReference>
<evidence type="ECO:0000256" key="8">
    <source>
        <dbReference type="ARBA" id="ARBA00023136"/>
    </source>
</evidence>
<dbReference type="FunFam" id="3.80.10.10:FF:000722">
    <property type="entry name" value="Leucine-rich repeat receptor-like protein kinase"/>
    <property type="match status" value="1"/>
</dbReference>
<evidence type="ECO:0000256" key="4">
    <source>
        <dbReference type="ARBA" id="ARBA00022692"/>
    </source>
</evidence>
<dbReference type="Pfam" id="PF00560">
    <property type="entry name" value="LRR_1"/>
    <property type="match status" value="4"/>
</dbReference>
<evidence type="ECO:0000313" key="10">
    <source>
        <dbReference type="Proteomes" id="UP001153076"/>
    </source>
</evidence>
<dbReference type="EMBL" id="JAKOGI010001442">
    <property type="protein sequence ID" value="KAJ8425608.1"/>
    <property type="molecule type" value="Genomic_DNA"/>
</dbReference>
<evidence type="ECO:0000256" key="5">
    <source>
        <dbReference type="ARBA" id="ARBA00022729"/>
    </source>
</evidence>
<dbReference type="SUPFAM" id="SSF52058">
    <property type="entry name" value="L domain-like"/>
    <property type="match status" value="1"/>
</dbReference>
<evidence type="ECO:0000256" key="6">
    <source>
        <dbReference type="ARBA" id="ARBA00022737"/>
    </source>
</evidence>
<dbReference type="GO" id="GO:0016020">
    <property type="term" value="C:membrane"/>
    <property type="evidence" value="ECO:0007669"/>
    <property type="project" value="UniProtKB-SubCell"/>
</dbReference>
<dbReference type="Proteomes" id="UP001153076">
    <property type="component" value="Unassembled WGS sequence"/>
</dbReference>
<keyword evidence="10" id="KW-1185">Reference proteome</keyword>
<evidence type="ECO:0000256" key="3">
    <source>
        <dbReference type="ARBA" id="ARBA00022614"/>
    </source>
</evidence>
<accession>A0A9Q1GT19</accession>
<sequence>MGRNSLNGSIPAGFLNMPLARIIELNNNYFTGELPSTISGNVLEILSLNNNFIRGGIPGNCSPLTSVDFSRNNLNGKVSRKIPSLKVLSSVNLSRNHLKGKIPTNIQSMISIVKLDLSYNNLSGGVPRGGQVAVFKDDAFVGNPNLCNQTHSTYTSLSEPNLIQAFQQ</sequence>
<dbReference type="OrthoDB" id="663146at2759"/>
<dbReference type="PANTHER" id="PTHR48065">
    <property type="entry name" value="OS10G0469600 PROTEIN"/>
    <property type="match status" value="1"/>
</dbReference>
<evidence type="ECO:0000256" key="2">
    <source>
        <dbReference type="ARBA" id="ARBA00022553"/>
    </source>
</evidence>
<proteinExistence type="predicted"/>
<keyword evidence="7" id="KW-1133">Transmembrane helix</keyword>
<organism evidence="9 10">
    <name type="scientific">Carnegiea gigantea</name>
    <dbReference type="NCBI Taxonomy" id="171969"/>
    <lineage>
        <taxon>Eukaryota</taxon>
        <taxon>Viridiplantae</taxon>
        <taxon>Streptophyta</taxon>
        <taxon>Embryophyta</taxon>
        <taxon>Tracheophyta</taxon>
        <taxon>Spermatophyta</taxon>
        <taxon>Magnoliopsida</taxon>
        <taxon>eudicotyledons</taxon>
        <taxon>Gunneridae</taxon>
        <taxon>Pentapetalae</taxon>
        <taxon>Caryophyllales</taxon>
        <taxon>Cactineae</taxon>
        <taxon>Cactaceae</taxon>
        <taxon>Cactoideae</taxon>
        <taxon>Echinocereeae</taxon>
        <taxon>Carnegiea</taxon>
    </lineage>
</organism>
<keyword evidence="3" id="KW-0433">Leucine-rich repeat</keyword>
<keyword evidence="5" id="KW-0732">Signal</keyword>
<keyword evidence="8" id="KW-0472">Membrane</keyword>